<feature type="region of interest" description="Disordered" evidence="9">
    <location>
        <begin position="1306"/>
        <end position="1365"/>
    </location>
</feature>
<evidence type="ECO:0000256" key="8">
    <source>
        <dbReference type="ARBA" id="ARBA00023136"/>
    </source>
</evidence>
<feature type="domain" description="PDZ" evidence="10">
    <location>
        <begin position="244"/>
        <end position="324"/>
    </location>
</feature>
<dbReference type="GO" id="GO:0120192">
    <property type="term" value="P:tight junction assembly"/>
    <property type="evidence" value="ECO:0007669"/>
    <property type="project" value="TreeGrafter"/>
</dbReference>
<gene>
    <name evidence="12" type="ORF">D4764_06G0013670</name>
</gene>
<dbReference type="InterPro" id="IPR036892">
    <property type="entry name" value="L27_dom_sf"/>
</dbReference>
<accession>A0A5C6N2E0</accession>
<dbReference type="GO" id="GO:0005923">
    <property type="term" value="C:bicellular tight junction"/>
    <property type="evidence" value="ECO:0007669"/>
    <property type="project" value="UniProtKB-SubCell"/>
</dbReference>
<feature type="domain" description="PDZ" evidence="10">
    <location>
        <begin position="821"/>
        <end position="896"/>
    </location>
</feature>
<dbReference type="InterPro" id="IPR015132">
    <property type="entry name" value="L27_2"/>
</dbReference>
<evidence type="ECO:0000259" key="10">
    <source>
        <dbReference type="PROSITE" id="PS50106"/>
    </source>
</evidence>
<organism evidence="12 13">
    <name type="scientific">Takifugu flavidus</name>
    <name type="common">sansaifugu</name>
    <dbReference type="NCBI Taxonomy" id="433684"/>
    <lineage>
        <taxon>Eukaryota</taxon>
        <taxon>Metazoa</taxon>
        <taxon>Chordata</taxon>
        <taxon>Craniata</taxon>
        <taxon>Vertebrata</taxon>
        <taxon>Euteleostomi</taxon>
        <taxon>Actinopterygii</taxon>
        <taxon>Neopterygii</taxon>
        <taxon>Teleostei</taxon>
        <taxon>Neoteleostei</taxon>
        <taxon>Acanthomorphata</taxon>
        <taxon>Eupercaria</taxon>
        <taxon>Tetraodontiformes</taxon>
        <taxon>Tetradontoidea</taxon>
        <taxon>Tetraodontidae</taxon>
        <taxon>Takifugu</taxon>
    </lineage>
</organism>
<feature type="domain" description="PDZ" evidence="10">
    <location>
        <begin position="543"/>
        <end position="624"/>
    </location>
</feature>
<comment type="caution">
    <text evidence="12">The sequence shown here is derived from an EMBL/GenBank/DDBJ whole genome shotgun (WGS) entry which is preliminary data.</text>
</comment>
<dbReference type="InterPro" id="IPR004172">
    <property type="entry name" value="L27_dom"/>
</dbReference>
<evidence type="ECO:0000256" key="1">
    <source>
        <dbReference type="ARBA" id="ARBA00004221"/>
    </source>
</evidence>
<dbReference type="GO" id="GO:0016324">
    <property type="term" value="C:apical plasma membrane"/>
    <property type="evidence" value="ECO:0007669"/>
    <property type="project" value="UniProtKB-SubCell"/>
</dbReference>
<keyword evidence="6" id="KW-0677">Repeat</keyword>
<protein>
    <submittedName>
        <fullName evidence="12">Multiple PDZ domain protein</fullName>
    </submittedName>
</protein>
<keyword evidence="4" id="KW-1003">Cell membrane</keyword>
<feature type="domain" description="L27" evidence="11">
    <location>
        <begin position="81"/>
        <end position="141"/>
    </location>
</feature>
<evidence type="ECO:0000313" key="13">
    <source>
        <dbReference type="Proteomes" id="UP000324091"/>
    </source>
</evidence>
<feature type="domain" description="PDZ" evidence="10">
    <location>
        <begin position="1381"/>
        <end position="1468"/>
    </location>
</feature>
<evidence type="ECO:0000256" key="5">
    <source>
        <dbReference type="ARBA" id="ARBA00022553"/>
    </source>
</evidence>
<evidence type="ECO:0000256" key="3">
    <source>
        <dbReference type="ARBA" id="ARBA00022427"/>
    </source>
</evidence>
<dbReference type="PANTHER" id="PTHR19964">
    <property type="entry name" value="MULTIPLE PDZ DOMAIN PROTEIN"/>
    <property type="match status" value="1"/>
</dbReference>
<dbReference type="InterPro" id="IPR051342">
    <property type="entry name" value="PDZ_scaffold"/>
</dbReference>
<sequence>MIGRPRVAVNYDHWLLKPFGGDFNTAKEHYWQGPYVEGSNEDQRCSTKRHLFQVAKDNRTLTQERVAAVGASESSCLAGMELMDTRRALEAVERLQARLKERGETPTQEKLSLLKIVLHSPLFHHILSLQQAQQKPLAKLAPAQAKVSKSVSLNRGPCGGVLQGLSHSDSYTWAVEHRRPGSGRSMNREGSFSSLSSQEMSLTNEITDYTHTESQYCTPPRVSRTMSMGRNLAALAQERRYIEMIELTNDGKGLGFGIVGGRSTGVMVKTILPGGAAGQDKRLRSGDQILRIGDTDLAGMSSEQVAQVLRNAGSRVKLMVARDVRQDGRSSCPAFSRDGVDSKVNNGDQEFSVDLPRRSQGLGFTISTYIGDLNSVYSAGVIVKSIEKDGGVDRDGRIHVGDVILSVDGVSLQGCSEQRAMEVLRRAGPLLRLRLLRRAFRLSPALPPVPPLHPLRHSHSCYEMDFKKKQQPGALGGGALLTWGVSHPPPRICSLRELAWRAAFASRWLRHASTNDVKLTAAEEEDLRWRWQRAVGPRYEVSVCQLERFGETSGLGFSLEARAGHHYVRSILPEGPVGQSGKIFTEDQILEVNGRPLIGQTHKEVVNVLKELPMHVCLVCSHVSPPPLPDSDEDENAARLTLKELLAEFNEKAPLPAEERVEGEGLFSRVCSGVCSPGSVLQGSVLQGLFWGLFSRVCSPGSVFQGLFSRVSSRVCSRVCSEARLGSFPQGVPRSCNHSFGLRIGSSKPLKCRLGRSLASPVGRGPANRPRPQDWPQSPELLVPQLDHGCIIPCPTAEDITKRGVPPMSPPLAMWERDTQVVELEKGESGLGFSILDYQDPEDATRTILVIRSLVPGGVADRDGRLLPGDRLVFVNDTNLEGSSLDYAVHVLKSTGYGPVLIGVAKPLPLELCGGLTPILERTTRASCDDAETCTSMSLLDETEEPSTNRSSGQAEDSSSLHSPMDHQLHQRFSLEGGDGGQRPPPLPPHTGYEKTVTVARGNRSLGLLVSAPPDGSGVLVRSVVHGGCISHDGRLGVGDAILAINGEATSNLSHTRARALLRRHSVLGPEMRITFVPARQVDDYRIRLGLPPLASMAGDSPLSSPTPPRLFPEAASALTRTLGPIKAESAPAGIYSTLKPSASLKFKGAAATPAVSQTSVPFQAPTFTPAPDWSQQMMKSPPHEEEEVKEDADIGEDKRDCSADGVQELEGERNVEEEELFPHGTVTWDLPRRVRLTRAPSESLGISIMGGRGLGRRLSSGGMMRGVFVTHVGGVDLRDASHEQAVEAIRKAGDSLDLLVQSGHHRKHLPQSPGLSNHEKLRPSGPSSSRITKVPSVVPDRSDRTSPVTGPSQTAAEDGGDHSRRKMLQRYGSLSGKLHMIELEKDPTAHGLGISLTGNKEDSRARLSIYVAHVDPKGPAGLDRRIMVGDELLEINGQILYGRSHQNATAIINNAPSKVKIILIRNKADPVQTTEGGQDERQEESVLVGGREDHGVIKSLFQDGAAKKVSWFYNSLRIHVLTWGWRDQGWRDQGWRDQGWRDQGRQDQGWRDQGCGIKDGGIKDGGIKDGGIKDGGTKDGGTKDGGTKAADNVVAVEDDPVAGLSSDKTCHRPRSHLEESAPTTSDPRCCPVLAGRECTIEISKGTLGLGLSIVGGCDTLLVNEIDLRKATHDEAIGVLRLTTHRVSLRVFRHQEVSRDEDHWDLFSLELRPRPGEGLGLTTVGKCDDTGIFVSDIIRGSVTDLDGRLLLGDQILSVNGEDVRAAAPEHAQTLLQSCSGVIHWRWLVSEPGCSARSRTRAKILTAPHPLPQADVRIFLTSRGRQITEPEMTGPGDSLGVTLAAAVGSPPDNKPLFIASMDTDGPAAKTQQLQVTAASGGCSVQADDDAAARSERHHGGLAHIPDSIRVRAYKTVTLERGSSGLGFSIVGGFGSPHGDLPIYIKTIFNKVVRVAPVCFQNLLCLVIWSICARTSF</sequence>
<dbReference type="PROSITE" id="PS51022">
    <property type="entry name" value="L27"/>
    <property type="match status" value="1"/>
</dbReference>
<dbReference type="PROSITE" id="PS50106">
    <property type="entry name" value="PDZ"/>
    <property type="match status" value="8"/>
</dbReference>
<proteinExistence type="predicted"/>
<feature type="region of interest" description="Disordered" evidence="9">
    <location>
        <begin position="937"/>
        <end position="994"/>
    </location>
</feature>
<dbReference type="CDD" id="cd06672">
    <property type="entry name" value="PDZ8_MUPP1-PDZ7_PATJ-PDZ2_INAD-like"/>
    <property type="match status" value="1"/>
</dbReference>
<dbReference type="CDD" id="cd06667">
    <property type="entry name" value="PDZ2_MUPP1-like"/>
    <property type="match status" value="1"/>
</dbReference>
<dbReference type="CDD" id="cd06668">
    <property type="entry name" value="PDZ4_MUPP1-like"/>
    <property type="match status" value="1"/>
</dbReference>
<dbReference type="GO" id="GO:0005737">
    <property type="term" value="C:cytoplasm"/>
    <property type="evidence" value="ECO:0007669"/>
    <property type="project" value="TreeGrafter"/>
</dbReference>
<keyword evidence="7" id="KW-0965">Cell junction</keyword>
<dbReference type="Pfam" id="PF00595">
    <property type="entry name" value="PDZ"/>
    <property type="match status" value="7"/>
</dbReference>
<feature type="compositionally biased region" description="Basic and acidic residues" evidence="9">
    <location>
        <begin position="1561"/>
        <end position="1587"/>
    </location>
</feature>
<evidence type="ECO:0000256" key="6">
    <source>
        <dbReference type="ARBA" id="ARBA00022737"/>
    </source>
</evidence>
<dbReference type="SUPFAM" id="SSF50156">
    <property type="entry name" value="PDZ domain-like"/>
    <property type="match status" value="10"/>
</dbReference>
<dbReference type="InterPro" id="IPR036034">
    <property type="entry name" value="PDZ_sf"/>
</dbReference>
<dbReference type="SUPFAM" id="SSF101288">
    <property type="entry name" value="L27 domain"/>
    <property type="match status" value="1"/>
</dbReference>
<dbReference type="Gene3D" id="2.30.42.10">
    <property type="match status" value="9"/>
</dbReference>
<feature type="region of interest" description="Disordered" evidence="9">
    <location>
        <begin position="1533"/>
        <end position="1627"/>
    </location>
</feature>
<evidence type="ECO:0000256" key="2">
    <source>
        <dbReference type="ARBA" id="ARBA00004435"/>
    </source>
</evidence>
<evidence type="ECO:0000259" key="11">
    <source>
        <dbReference type="PROSITE" id="PS51022"/>
    </source>
</evidence>
<feature type="domain" description="PDZ" evidence="10">
    <location>
        <begin position="1708"/>
        <end position="1782"/>
    </location>
</feature>
<evidence type="ECO:0000313" key="12">
    <source>
        <dbReference type="EMBL" id="TWW59837.1"/>
    </source>
</evidence>
<keyword evidence="5" id="KW-0597">Phosphoprotein</keyword>
<keyword evidence="13" id="KW-1185">Reference proteome</keyword>
<dbReference type="PANTHER" id="PTHR19964:SF10">
    <property type="entry name" value="MULTIPLE PDZ DOMAIN PROTEIN"/>
    <property type="match status" value="1"/>
</dbReference>
<feature type="domain" description="PDZ" evidence="10">
    <location>
        <begin position="1234"/>
        <end position="1305"/>
    </location>
</feature>
<dbReference type="Proteomes" id="UP000324091">
    <property type="component" value="Chromosome 6"/>
</dbReference>
<dbReference type="FunFam" id="2.30.42.10:FF:000070">
    <property type="entry name" value="Multiple PDZ domain protein"/>
    <property type="match status" value="1"/>
</dbReference>
<evidence type="ECO:0000256" key="4">
    <source>
        <dbReference type="ARBA" id="ARBA00022475"/>
    </source>
</evidence>
<feature type="compositionally biased region" description="Basic and acidic residues" evidence="9">
    <location>
        <begin position="1533"/>
        <end position="1551"/>
    </location>
</feature>
<feature type="domain" description="PDZ" evidence="10">
    <location>
        <begin position="352"/>
        <end position="439"/>
    </location>
</feature>
<keyword evidence="8" id="KW-0472">Membrane</keyword>
<dbReference type="EMBL" id="RHFK02000019">
    <property type="protein sequence ID" value="TWW59837.1"/>
    <property type="molecule type" value="Genomic_DNA"/>
</dbReference>
<keyword evidence="3" id="KW-0796">Tight junction</keyword>
<feature type="domain" description="PDZ" evidence="10">
    <location>
        <begin position="996"/>
        <end position="1064"/>
    </location>
</feature>
<dbReference type="InterPro" id="IPR001478">
    <property type="entry name" value="PDZ"/>
</dbReference>
<dbReference type="Pfam" id="PF09045">
    <property type="entry name" value="L27_2"/>
    <property type="match status" value="1"/>
</dbReference>
<dbReference type="CDD" id="cd06669">
    <property type="entry name" value="PDZ5_MUPP1-like"/>
    <property type="match status" value="1"/>
</dbReference>
<evidence type="ECO:0000256" key="7">
    <source>
        <dbReference type="ARBA" id="ARBA00022949"/>
    </source>
</evidence>
<comment type="subcellular location">
    <subcellularLocation>
        <location evidence="1">Apical cell membrane</location>
    </subcellularLocation>
    <subcellularLocation>
        <location evidence="2">Cell junction</location>
        <location evidence="2">Tight junction</location>
    </subcellularLocation>
</comment>
<dbReference type="Gene3D" id="1.10.287.650">
    <property type="entry name" value="L27 domain"/>
    <property type="match status" value="1"/>
</dbReference>
<feature type="region of interest" description="Disordered" evidence="9">
    <location>
        <begin position="1172"/>
        <end position="1200"/>
    </location>
</feature>
<evidence type="ECO:0000256" key="9">
    <source>
        <dbReference type="SAM" id="MobiDB-lite"/>
    </source>
</evidence>
<feature type="compositionally biased region" description="Polar residues" evidence="9">
    <location>
        <begin position="946"/>
        <end position="962"/>
    </location>
</feature>
<name>A0A5C6N2E0_9TELE</name>
<feature type="compositionally biased region" description="Polar residues" evidence="9">
    <location>
        <begin position="1346"/>
        <end position="1356"/>
    </location>
</feature>
<dbReference type="CDD" id="cd06670">
    <property type="entry name" value="PDZ6_MUPP1-like"/>
    <property type="match status" value="1"/>
</dbReference>
<dbReference type="SMART" id="SM00228">
    <property type="entry name" value="PDZ"/>
    <property type="match status" value="8"/>
</dbReference>
<reference evidence="12 13" key="1">
    <citation type="submission" date="2019-04" db="EMBL/GenBank/DDBJ databases">
        <title>Chromosome genome assembly for Takifugu flavidus.</title>
        <authorList>
            <person name="Xiao S."/>
        </authorList>
    </citation>
    <scope>NUCLEOTIDE SEQUENCE [LARGE SCALE GENOMIC DNA]</scope>
    <source>
        <strain evidence="12">HTHZ2018</strain>
        <tissue evidence="12">Muscle</tissue>
    </source>
</reference>